<feature type="transmembrane region" description="Helical" evidence="1">
    <location>
        <begin position="42"/>
        <end position="62"/>
    </location>
</feature>
<sequence>MAEKSKKELYRLYMSELVTAMICGLLMYALTDSTDQPLDLRLLLPGFILIFIVLQSAGYWYYRHYQVDHAGASFAWIMPLYSILKKLNRFLFVLYPLFCLYLLVTDPSGFFVTMNIFGLILYVFSIIEHINYYHYSVQLANLGHKIPSELSVELSDYENKHINKK</sequence>
<evidence type="ECO:0000256" key="1">
    <source>
        <dbReference type="SAM" id="Phobius"/>
    </source>
</evidence>
<keyword evidence="1" id="KW-0812">Transmembrane</keyword>
<accession>A0ABR6WUV4</accession>
<protein>
    <submittedName>
        <fullName evidence="2">Uncharacterized protein</fullName>
    </submittedName>
</protein>
<reference evidence="2 3" key="1">
    <citation type="journal article" date="2020" name="mSystems">
        <title>Defining Genomic and Predicted Metabolic Features of the Acetobacterium Genus.</title>
        <authorList>
            <person name="Ross D.E."/>
            <person name="Marshall C.W."/>
            <person name="Gulliver D."/>
            <person name="May H.D."/>
            <person name="Norman R.S."/>
        </authorList>
    </citation>
    <scope>NUCLEOTIDE SEQUENCE [LARGE SCALE GENOMIC DNA]</scope>
    <source>
        <strain evidence="2 3">DSM 8238</strain>
    </source>
</reference>
<gene>
    <name evidence="2" type="ORF">GH808_08125</name>
</gene>
<dbReference type="EMBL" id="WJBC01000010">
    <property type="protein sequence ID" value="MBC3804397.1"/>
    <property type="molecule type" value="Genomic_DNA"/>
</dbReference>
<feature type="transmembrane region" description="Helical" evidence="1">
    <location>
        <begin position="110"/>
        <end position="127"/>
    </location>
</feature>
<comment type="caution">
    <text evidence="2">The sequence shown here is derived from an EMBL/GenBank/DDBJ whole genome shotgun (WGS) entry which is preliminary data.</text>
</comment>
<keyword evidence="1" id="KW-0472">Membrane</keyword>
<keyword evidence="1" id="KW-1133">Transmembrane helix</keyword>
<evidence type="ECO:0000313" key="2">
    <source>
        <dbReference type="EMBL" id="MBC3804397.1"/>
    </source>
</evidence>
<feature type="transmembrane region" description="Helical" evidence="1">
    <location>
        <begin position="12"/>
        <end position="30"/>
    </location>
</feature>
<evidence type="ECO:0000313" key="3">
    <source>
        <dbReference type="Proteomes" id="UP000603234"/>
    </source>
</evidence>
<dbReference type="Proteomes" id="UP000603234">
    <property type="component" value="Unassembled WGS sequence"/>
</dbReference>
<keyword evidence="3" id="KW-1185">Reference proteome</keyword>
<name>A0ABR6WUV4_9FIRM</name>
<feature type="transmembrane region" description="Helical" evidence="1">
    <location>
        <begin position="87"/>
        <end position="104"/>
    </location>
</feature>
<organism evidence="2 3">
    <name type="scientific">Acetobacterium fimetarium</name>
    <dbReference type="NCBI Taxonomy" id="52691"/>
    <lineage>
        <taxon>Bacteria</taxon>
        <taxon>Bacillati</taxon>
        <taxon>Bacillota</taxon>
        <taxon>Clostridia</taxon>
        <taxon>Eubacteriales</taxon>
        <taxon>Eubacteriaceae</taxon>
        <taxon>Acetobacterium</taxon>
    </lineage>
</organism>
<dbReference type="RefSeq" id="WP_186842286.1">
    <property type="nucleotide sequence ID" value="NZ_WJBC01000010.1"/>
</dbReference>
<proteinExistence type="predicted"/>